<evidence type="ECO:0000256" key="1">
    <source>
        <dbReference type="ARBA" id="ARBA00006538"/>
    </source>
</evidence>
<dbReference type="PANTHER" id="PTHR11066:SF34">
    <property type="entry name" value="ACYL-COENZYME A THIOESTERASE 8"/>
    <property type="match status" value="1"/>
</dbReference>
<comment type="similarity">
    <text evidence="1">Belongs to the C/M/P thioester hydrolase family.</text>
</comment>
<organism evidence="5 6">
    <name type="scientific">Rhodococcus opacus</name>
    <name type="common">Nocardia opaca</name>
    <dbReference type="NCBI Taxonomy" id="37919"/>
    <lineage>
        <taxon>Bacteria</taxon>
        <taxon>Bacillati</taxon>
        <taxon>Actinomycetota</taxon>
        <taxon>Actinomycetes</taxon>
        <taxon>Mycobacteriales</taxon>
        <taxon>Nocardiaceae</taxon>
        <taxon>Rhodococcus</taxon>
    </lineage>
</organism>
<dbReference type="AlphaFoldDB" id="A0A2S8J2I0"/>
<dbReference type="RefSeq" id="WP_105418953.1">
    <property type="nucleotide sequence ID" value="NZ_PUIO01000037.1"/>
</dbReference>
<dbReference type="InterPro" id="IPR049449">
    <property type="entry name" value="TesB_ACOT8-like_N"/>
</dbReference>
<evidence type="ECO:0000259" key="3">
    <source>
        <dbReference type="Pfam" id="PF02551"/>
    </source>
</evidence>
<accession>A0A2S8J2I0</accession>
<name>A0A2S8J2I0_RHOOP</name>
<proteinExistence type="inferred from homology"/>
<feature type="domain" description="Acyl-CoA thioesterase 2 C-terminal" evidence="3">
    <location>
        <begin position="149"/>
        <end position="255"/>
    </location>
</feature>
<evidence type="ECO:0000313" key="6">
    <source>
        <dbReference type="Proteomes" id="UP000239290"/>
    </source>
</evidence>
<dbReference type="Proteomes" id="UP000239290">
    <property type="component" value="Unassembled WGS sequence"/>
</dbReference>
<evidence type="ECO:0000313" key="5">
    <source>
        <dbReference type="EMBL" id="PQP21193.1"/>
    </source>
</evidence>
<dbReference type="InterPro" id="IPR025652">
    <property type="entry name" value="TesB_C"/>
</dbReference>
<evidence type="ECO:0000259" key="4">
    <source>
        <dbReference type="Pfam" id="PF13622"/>
    </source>
</evidence>
<dbReference type="CDD" id="cd03445">
    <property type="entry name" value="Thioesterase_II_repeat2"/>
    <property type="match status" value="1"/>
</dbReference>
<evidence type="ECO:0000256" key="2">
    <source>
        <dbReference type="ARBA" id="ARBA00022801"/>
    </source>
</evidence>
<protein>
    <submittedName>
        <fullName evidence="5">Acyl-CoA thioesterase II</fullName>
    </submittedName>
</protein>
<dbReference type="EMBL" id="PUIO01000037">
    <property type="protein sequence ID" value="PQP21193.1"/>
    <property type="molecule type" value="Genomic_DNA"/>
</dbReference>
<dbReference type="Pfam" id="PF13622">
    <property type="entry name" value="4HBT_3"/>
    <property type="match status" value="1"/>
</dbReference>
<dbReference type="GO" id="GO:0006637">
    <property type="term" value="P:acyl-CoA metabolic process"/>
    <property type="evidence" value="ECO:0007669"/>
    <property type="project" value="InterPro"/>
</dbReference>
<reference evidence="6" key="1">
    <citation type="submission" date="2018-02" db="EMBL/GenBank/DDBJ databases">
        <title>Draft genome sequencing of Rhodococcus opacus KU647198.</title>
        <authorList>
            <person name="Zheng B.-X."/>
        </authorList>
    </citation>
    <scope>NUCLEOTIDE SEQUENCE [LARGE SCALE GENOMIC DNA]</scope>
    <source>
        <strain evidence="6">04-OD7</strain>
    </source>
</reference>
<dbReference type="InterPro" id="IPR042171">
    <property type="entry name" value="Acyl-CoA_hotdog"/>
</dbReference>
<comment type="caution">
    <text evidence="5">The sequence shown here is derived from an EMBL/GenBank/DDBJ whole genome shotgun (WGS) entry which is preliminary data.</text>
</comment>
<gene>
    <name evidence="5" type="ORF">C5613_26500</name>
</gene>
<dbReference type="Pfam" id="PF02551">
    <property type="entry name" value="Acyl_CoA_thio"/>
    <property type="match status" value="1"/>
</dbReference>
<dbReference type="InterPro" id="IPR029069">
    <property type="entry name" value="HotDog_dom_sf"/>
</dbReference>
<dbReference type="Gene3D" id="2.40.160.210">
    <property type="entry name" value="Acyl-CoA thioesterase, double hotdog domain"/>
    <property type="match status" value="1"/>
</dbReference>
<dbReference type="PANTHER" id="PTHR11066">
    <property type="entry name" value="ACYL-COA THIOESTERASE"/>
    <property type="match status" value="1"/>
</dbReference>
<dbReference type="GO" id="GO:0047617">
    <property type="term" value="F:fatty acyl-CoA hydrolase activity"/>
    <property type="evidence" value="ECO:0007669"/>
    <property type="project" value="InterPro"/>
</dbReference>
<feature type="domain" description="Acyl-CoA thioesterase-like N-terminal HotDog" evidence="4">
    <location>
        <begin position="30"/>
        <end position="105"/>
    </location>
</feature>
<sequence length="260" mass="28779">MAHLDDILDLAEQLPDTFRSRPIPSELPLMFGGQVAGQALMAASHTVDPAYRVHSVHAYFLRSGRIFDSTDFTVDRIRDGGSFCTRRVTGLQGGEAIFTMMTSFHRGDHGFSHQGAMPVVPAPEDLAGGEDHAGRAEWGAWDRRWVPRGSGSSTRQQLWIRHHEKLSDDPVVHACALTYLSDMDLLATSILPHPDRPVQGASLDHTLWFLRDFRADDWLLYDQVSPSSESGRALVSGRLFDSAGRLVAATAQEGMVRFAR</sequence>
<keyword evidence="2" id="KW-0378">Hydrolase</keyword>
<dbReference type="GO" id="GO:0009062">
    <property type="term" value="P:fatty acid catabolic process"/>
    <property type="evidence" value="ECO:0007669"/>
    <property type="project" value="TreeGrafter"/>
</dbReference>
<dbReference type="SUPFAM" id="SSF54637">
    <property type="entry name" value="Thioesterase/thiol ester dehydrase-isomerase"/>
    <property type="match status" value="2"/>
</dbReference>
<dbReference type="InterPro" id="IPR003703">
    <property type="entry name" value="Acyl_CoA_thio"/>
</dbReference>
<dbReference type="CDD" id="cd03444">
    <property type="entry name" value="Thioesterase_II_repeat1"/>
    <property type="match status" value="1"/>
</dbReference>